<dbReference type="InterPro" id="IPR051081">
    <property type="entry name" value="HTH_MetalResp_TranReg"/>
</dbReference>
<dbReference type="Gene3D" id="1.10.10.10">
    <property type="entry name" value="Winged helix-like DNA-binding domain superfamily/Winged helix DNA-binding domain"/>
    <property type="match status" value="1"/>
</dbReference>
<organism evidence="6 7">
    <name type="scientific">Anaerotignum lactatifermentans</name>
    <dbReference type="NCBI Taxonomy" id="160404"/>
    <lineage>
        <taxon>Bacteria</taxon>
        <taxon>Bacillati</taxon>
        <taxon>Bacillota</taxon>
        <taxon>Clostridia</taxon>
        <taxon>Lachnospirales</taxon>
        <taxon>Anaerotignaceae</taxon>
        <taxon>Anaerotignum</taxon>
    </lineage>
</organism>
<keyword evidence="3" id="KW-0804">Transcription</keyword>
<feature type="domain" description="HTH arsR-type" evidence="5">
    <location>
        <begin position="1"/>
        <end position="92"/>
    </location>
</feature>
<dbReference type="Pfam" id="PF01022">
    <property type="entry name" value="HTH_5"/>
    <property type="match status" value="1"/>
</dbReference>
<comment type="caution">
    <text evidence="6">The sequence shown here is derived from an EMBL/GenBank/DDBJ whole genome shotgun (WGS) entry which is preliminary data.</text>
</comment>
<accession>A0ABS2GE72</accession>
<dbReference type="InterPro" id="IPR047796">
    <property type="entry name" value="SdpR-like_repress"/>
</dbReference>
<dbReference type="Proteomes" id="UP000729290">
    <property type="component" value="Unassembled WGS sequence"/>
</dbReference>
<dbReference type="PROSITE" id="PS50987">
    <property type="entry name" value="HTH_ARSR_2"/>
    <property type="match status" value="1"/>
</dbReference>
<evidence type="ECO:0000256" key="4">
    <source>
        <dbReference type="SAM" id="MobiDB-lite"/>
    </source>
</evidence>
<dbReference type="PANTHER" id="PTHR33154">
    <property type="entry name" value="TRANSCRIPTIONAL REGULATOR, ARSR FAMILY"/>
    <property type="match status" value="1"/>
</dbReference>
<dbReference type="SMART" id="SM00418">
    <property type="entry name" value="HTH_ARSR"/>
    <property type="match status" value="1"/>
</dbReference>
<evidence type="ECO:0000259" key="5">
    <source>
        <dbReference type="PROSITE" id="PS50987"/>
    </source>
</evidence>
<evidence type="ECO:0000313" key="6">
    <source>
        <dbReference type="EMBL" id="MBM6878843.1"/>
    </source>
</evidence>
<evidence type="ECO:0000256" key="3">
    <source>
        <dbReference type="ARBA" id="ARBA00023163"/>
    </source>
</evidence>
<dbReference type="InterPro" id="IPR011991">
    <property type="entry name" value="ArsR-like_HTH"/>
</dbReference>
<dbReference type="NCBIfam" id="NF033789">
    <property type="entry name" value="repress_SdpR"/>
    <property type="match status" value="1"/>
</dbReference>
<dbReference type="SUPFAM" id="SSF46785">
    <property type="entry name" value="Winged helix' DNA-binding domain"/>
    <property type="match status" value="1"/>
</dbReference>
<dbReference type="EMBL" id="JACSNV010000024">
    <property type="protein sequence ID" value="MBM6878843.1"/>
    <property type="molecule type" value="Genomic_DNA"/>
</dbReference>
<dbReference type="NCBIfam" id="NF033788">
    <property type="entry name" value="HTH_metalloreg"/>
    <property type="match status" value="1"/>
</dbReference>
<evidence type="ECO:0000256" key="2">
    <source>
        <dbReference type="ARBA" id="ARBA00023125"/>
    </source>
</evidence>
<proteinExistence type="predicted"/>
<protein>
    <submittedName>
        <fullName evidence="6">Helix-turn-helix transcriptional regulator</fullName>
    </submittedName>
</protein>
<evidence type="ECO:0000313" key="7">
    <source>
        <dbReference type="Proteomes" id="UP000729290"/>
    </source>
</evidence>
<keyword evidence="2" id="KW-0238">DNA-binding</keyword>
<evidence type="ECO:0000256" key="1">
    <source>
        <dbReference type="ARBA" id="ARBA00023015"/>
    </source>
</evidence>
<gene>
    <name evidence="6" type="ORF">H9X83_11895</name>
</gene>
<name>A0ABS2GE72_9FIRM</name>
<dbReference type="InterPro" id="IPR036390">
    <property type="entry name" value="WH_DNA-bd_sf"/>
</dbReference>
<dbReference type="InterPro" id="IPR001845">
    <property type="entry name" value="HTH_ArsR_DNA-bd_dom"/>
</dbReference>
<dbReference type="CDD" id="cd00090">
    <property type="entry name" value="HTH_ARSR"/>
    <property type="match status" value="1"/>
</dbReference>
<reference evidence="6 7" key="1">
    <citation type="journal article" date="2021" name="Sci. Rep.">
        <title>The distribution of antibiotic resistance genes in chicken gut microbiota commensals.</title>
        <authorList>
            <person name="Juricova H."/>
            <person name="Matiasovicova J."/>
            <person name="Kubasova T."/>
            <person name="Cejkova D."/>
            <person name="Rychlik I."/>
        </authorList>
    </citation>
    <scope>NUCLEOTIDE SEQUENCE [LARGE SCALE GENOMIC DNA]</scope>
    <source>
        <strain evidence="6 7">An431b</strain>
    </source>
</reference>
<sequence length="113" mass="12333">MGLQETWKALGDETRREILRLLRRNTMTAGEIGRHFSASGATISHHLSVLKEADLVSDRREGKYIYYELNLSVLEEVLEWVSALMGGAADERKGLDSGDPELTAATDGAGGLS</sequence>
<dbReference type="PANTHER" id="PTHR33154:SF33">
    <property type="entry name" value="TRANSCRIPTIONAL REPRESSOR SDPR"/>
    <property type="match status" value="1"/>
</dbReference>
<keyword evidence="7" id="KW-1185">Reference proteome</keyword>
<dbReference type="InterPro" id="IPR036388">
    <property type="entry name" value="WH-like_DNA-bd_sf"/>
</dbReference>
<feature type="region of interest" description="Disordered" evidence="4">
    <location>
        <begin position="90"/>
        <end position="113"/>
    </location>
</feature>
<keyword evidence="1" id="KW-0805">Transcription regulation</keyword>
<dbReference type="PRINTS" id="PR00778">
    <property type="entry name" value="HTHARSR"/>
</dbReference>